<feature type="coiled-coil region" evidence="2">
    <location>
        <begin position="318"/>
        <end position="352"/>
    </location>
</feature>
<dbReference type="AlphaFoldDB" id="A0A1T4VKL1"/>
<dbReference type="Gene3D" id="3.60.40.10">
    <property type="entry name" value="PPM-type phosphatase domain"/>
    <property type="match status" value="1"/>
</dbReference>
<name>A0A1T4VKL1_9FIRM</name>
<evidence type="ECO:0000313" key="5">
    <source>
        <dbReference type="EMBL" id="SKA65502.1"/>
    </source>
</evidence>
<dbReference type="SUPFAM" id="SSF81606">
    <property type="entry name" value="PP2C-like"/>
    <property type="match status" value="1"/>
</dbReference>
<dbReference type="InterPro" id="IPR036457">
    <property type="entry name" value="PPM-type-like_dom_sf"/>
</dbReference>
<evidence type="ECO:0000256" key="2">
    <source>
        <dbReference type="SAM" id="Coils"/>
    </source>
</evidence>
<dbReference type="InterPro" id="IPR001932">
    <property type="entry name" value="PPM-type_phosphatase-like_dom"/>
</dbReference>
<keyword evidence="6" id="KW-1185">Reference proteome</keyword>
<sequence>MSKIEKGKEVVVASNELEFKKVKGRLALRLTFGVFLLSMVFAALSVIVCTRVYRKNLLEQIASDNCVIAQGISDSISQKVDCTVYADKLVRIFKSMTKEELENQYAEGYRSKFAVYENNEDLEFIKTSLRGFKKATDIRDAYIFTYDPESENCIYLADPDVTDNRCLVGEHEYVTPENFAGYLKSNENDPYTTIYHSLGEKVMTTGVGIYGSGGHKCVVLLDVTIDSIDVKTKNFAIIYMSMMVVVSIIIAVIAGFVATYKLVRPINKIAKASMEYVNDKQEYIQNRKLAAIKKNKNIKVDKVGEHFSKLKIRTGDEIENLANSLKVMEKDLKTYEKDLNKITAEKERISAELNLATNIQADALPSNFPVFTERKEFDIYAKMTPAKEVGGDFYDFFLIDNDHLGLVMADVSGKGVPAALFMMNAKNLIKNYAMLGFGPAETLHQVNLRICESNDADLFVTVWFGILDINTGIITAANAGHDYPAVMHEGGAFALDENVHGMVVGLMDMAKFTDYEIKLEPGSKIFLYTDGVPEATRNDKKMYGLDRMIKTLSLNRELNPENLIRIVREDVDEFVEDADQFDDITMLCVHYKGIE</sequence>
<dbReference type="RefSeq" id="WP_159444293.1">
    <property type="nucleotide sequence ID" value="NZ_FUXZ01000006.1"/>
</dbReference>
<dbReference type="SMART" id="SM00331">
    <property type="entry name" value="PP2C_SIG"/>
    <property type="match status" value="1"/>
</dbReference>
<dbReference type="EMBL" id="FUXZ01000006">
    <property type="protein sequence ID" value="SKA65502.1"/>
    <property type="molecule type" value="Genomic_DNA"/>
</dbReference>
<dbReference type="STRING" id="39495.SAMN02745111_01118"/>
<dbReference type="OrthoDB" id="9763484at2"/>
<evidence type="ECO:0000313" key="6">
    <source>
        <dbReference type="Proteomes" id="UP000190814"/>
    </source>
</evidence>
<dbReference type="Gene3D" id="6.10.340.10">
    <property type="match status" value="1"/>
</dbReference>
<evidence type="ECO:0000256" key="1">
    <source>
        <dbReference type="ARBA" id="ARBA00022801"/>
    </source>
</evidence>
<dbReference type="InterPro" id="IPR052016">
    <property type="entry name" value="Bact_Sigma-Reg"/>
</dbReference>
<evidence type="ECO:0000256" key="3">
    <source>
        <dbReference type="SAM" id="Phobius"/>
    </source>
</evidence>
<dbReference type="GO" id="GO:0016791">
    <property type="term" value="F:phosphatase activity"/>
    <property type="evidence" value="ECO:0007669"/>
    <property type="project" value="TreeGrafter"/>
</dbReference>
<feature type="transmembrane region" description="Helical" evidence="3">
    <location>
        <begin position="237"/>
        <end position="263"/>
    </location>
</feature>
<feature type="transmembrane region" description="Helical" evidence="3">
    <location>
        <begin position="26"/>
        <end position="48"/>
    </location>
</feature>
<accession>A0A1T4VKL1</accession>
<keyword evidence="1" id="KW-0378">Hydrolase</keyword>
<keyword evidence="3" id="KW-0472">Membrane</keyword>
<evidence type="ECO:0000259" key="4">
    <source>
        <dbReference type="SMART" id="SM00331"/>
    </source>
</evidence>
<dbReference type="PANTHER" id="PTHR43156">
    <property type="entry name" value="STAGE II SPORULATION PROTEIN E-RELATED"/>
    <property type="match status" value="1"/>
</dbReference>
<proteinExistence type="predicted"/>
<dbReference type="Pfam" id="PF07228">
    <property type="entry name" value="SpoIIE"/>
    <property type="match status" value="1"/>
</dbReference>
<reference evidence="5 6" key="1">
    <citation type="submission" date="2017-02" db="EMBL/GenBank/DDBJ databases">
        <authorList>
            <person name="Peterson S.W."/>
        </authorList>
    </citation>
    <scope>NUCLEOTIDE SEQUENCE [LARGE SCALE GENOMIC DNA]</scope>
    <source>
        <strain evidence="5 6">ATCC 35992</strain>
    </source>
</reference>
<dbReference type="Proteomes" id="UP000190814">
    <property type="component" value="Unassembled WGS sequence"/>
</dbReference>
<organism evidence="5 6">
    <name type="scientific">Eubacterium uniforme</name>
    <dbReference type="NCBI Taxonomy" id="39495"/>
    <lineage>
        <taxon>Bacteria</taxon>
        <taxon>Bacillati</taxon>
        <taxon>Bacillota</taxon>
        <taxon>Clostridia</taxon>
        <taxon>Eubacteriales</taxon>
        <taxon>Eubacteriaceae</taxon>
        <taxon>Eubacterium</taxon>
    </lineage>
</organism>
<feature type="domain" description="PPM-type phosphatase" evidence="4">
    <location>
        <begin position="374"/>
        <end position="591"/>
    </location>
</feature>
<keyword evidence="3" id="KW-0812">Transmembrane</keyword>
<keyword evidence="3" id="KW-1133">Transmembrane helix</keyword>
<protein>
    <submittedName>
        <fullName evidence="5">Sigma-B regulation protein RsbU (Phosphoserine phosphatase)</fullName>
    </submittedName>
</protein>
<keyword evidence="2" id="KW-0175">Coiled coil</keyword>
<dbReference type="PANTHER" id="PTHR43156:SF2">
    <property type="entry name" value="STAGE II SPORULATION PROTEIN E"/>
    <property type="match status" value="1"/>
</dbReference>
<gene>
    <name evidence="5" type="ORF">SAMN02745111_01118</name>
</gene>